<dbReference type="Gene3D" id="3.30.160.60">
    <property type="entry name" value="Classic Zinc Finger"/>
    <property type="match status" value="3"/>
</dbReference>
<evidence type="ECO:0000256" key="2">
    <source>
        <dbReference type="ARBA" id="ARBA00022723"/>
    </source>
</evidence>
<reference evidence="11" key="2">
    <citation type="submission" date="2022-10" db="EMBL/GenBank/DDBJ databases">
        <authorList>
            <consortium name="ENA_rothamsted_submissions"/>
            <consortium name="culmorum"/>
            <person name="King R."/>
        </authorList>
    </citation>
    <scope>NUCLEOTIDE SEQUENCE</scope>
</reference>
<evidence type="ECO:0000259" key="10">
    <source>
        <dbReference type="PROSITE" id="PS50157"/>
    </source>
</evidence>
<feature type="compositionally biased region" description="Polar residues" evidence="9">
    <location>
        <begin position="200"/>
        <end position="211"/>
    </location>
</feature>
<keyword evidence="6" id="KW-0539">Nucleus</keyword>
<dbReference type="AlphaFoldDB" id="A0A9N9RPC9"/>
<dbReference type="GO" id="GO:0008270">
    <property type="term" value="F:zinc ion binding"/>
    <property type="evidence" value="ECO:0007669"/>
    <property type="project" value="UniProtKB-KW"/>
</dbReference>
<feature type="domain" description="C2H2-type" evidence="10">
    <location>
        <begin position="396"/>
        <end position="418"/>
    </location>
</feature>
<evidence type="ECO:0000256" key="7">
    <source>
        <dbReference type="PROSITE-ProRule" id="PRU00042"/>
    </source>
</evidence>
<dbReference type="PROSITE" id="PS50157">
    <property type="entry name" value="ZINC_FINGER_C2H2_2"/>
    <property type="match status" value="3"/>
</dbReference>
<dbReference type="PANTHER" id="PTHR24376:SF235">
    <property type="entry name" value="C2H2-TYPE DOMAIN-CONTAINING PROTEIN"/>
    <property type="match status" value="1"/>
</dbReference>
<proteinExistence type="predicted"/>
<dbReference type="PANTHER" id="PTHR24376">
    <property type="entry name" value="ZINC FINGER PROTEIN"/>
    <property type="match status" value="1"/>
</dbReference>
<dbReference type="InterPro" id="IPR036236">
    <property type="entry name" value="Znf_C2H2_sf"/>
</dbReference>
<keyword evidence="8" id="KW-0175">Coiled coil</keyword>
<dbReference type="GO" id="GO:0005634">
    <property type="term" value="C:nucleus"/>
    <property type="evidence" value="ECO:0007669"/>
    <property type="project" value="UniProtKB-SubCell"/>
</dbReference>
<keyword evidence="2" id="KW-0479">Metal-binding</keyword>
<evidence type="ECO:0000256" key="9">
    <source>
        <dbReference type="SAM" id="MobiDB-lite"/>
    </source>
</evidence>
<evidence type="ECO:0000313" key="11">
    <source>
        <dbReference type="EMBL" id="CAG9802242.1"/>
    </source>
</evidence>
<dbReference type="SUPFAM" id="SSF57667">
    <property type="entry name" value="beta-beta-alpha zinc fingers"/>
    <property type="match status" value="2"/>
</dbReference>
<keyword evidence="12" id="KW-1185">Reference proteome</keyword>
<dbReference type="OrthoDB" id="7758549at2759"/>
<keyword evidence="4 7" id="KW-0863">Zinc-finger</keyword>
<keyword evidence="3" id="KW-0677">Repeat</keyword>
<feature type="domain" description="C2H2-type" evidence="10">
    <location>
        <begin position="229"/>
        <end position="256"/>
    </location>
</feature>
<gene>
    <name evidence="11" type="ORF">CHIRRI_LOCUS5156</name>
</gene>
<sequence>MVQNKEIKKQTLKVVKNGDAHEETLLLNGKLNENEEHSESEDDYMEHLLVVPSLDKNVANRNMNLVSESLLGFYSAIENRKEYPKIKQELMGDLVSIKSEKVEKRIVEDKIINNDDLQLNIEEIDIKLDNEDQKIEVSKEEIYAVRKISITFHKARFVPENPPQMFDQFLICRRCTIFFKSRKFRKMHNALHHRKKRPTDNLNASKVSTDNEPNKIRKRIRSGGKGKLLICDLCSKTFKIKALIRSHMNCHSLEKPLACDQCSYTGKRSYDLKKHYFVHHNPDRIKKKRTRRRKCDKCDDILDSKKAFKLHLRLKHREKVVRKPRIFKRCEKCQEAIYTKKGYKIHMKEKHRDFLYIKCEKCNRRFKTNFRLKKHKSRYATLGQDCRTKARNIGEFNCEHCKAKFALKSYLSLHMKKHEAYTCETCQSIFNSQFSLKYHEFSHLDTEPKCLNCAKVFSSEQKFSNHLKRKVCVAHEVTNGHIENGI</sequence>
<protein>
    <recommendedName>
        <fullName evidence="10">C2H2-type domain-containing protein</fullName>
    </recommendedName>
</protein>
<keyword evidence="5" id="KW-0862">Zinc</keyword>
<evidence type="ECO:0000256" key="8">
    <source>
        <dbReference type="SAM" id="Coils"/>
    </source>
</evidence>
<evidence type="ECO:0000256" key="4">
    <source>
        <dbReference type="ARBA" id="ARBA00022771"/>
    </source>
</evidence>
<dbReference type="InterPro" id="IPR013087">
    <property type="entry name" value="Znf_C2H2_type"/>
</dbReference>
<dbReference type="EMBL" id="OU895878">
    <property type="protein sequence ID" value="CAG9802242.1"/>
    <property type="molecule type" value="Genomic_DNA"/>
</dbReference>
<reference evidence="11" key="1">
    <citation type="submission" date="2022-01" db="EMBL/GenBank/DDBJ databases">
        <authorList>
            <person name="King R."/>
        </authorList>
    </citation>
    <scope>NUCLEOTIDE SEQUENCE</scope>
</reference>
<feature type="region of interest" description="Disordered" evidence="9">
    <location>
        <begin position="189"/>
        <end position="219"/>
    </location>
</feature>
<dbReference type="PROSITE" id="PS00028">
    <property type="entry name" value="ZINC_FINGER_C2H2_1"/>
    <property type="match status" value="5"/>
</dbReference>
<dbReference type="SMART" id="SM00355">
    <property type="entry name" value="ZnF_C2H2"/>
    <property type="match status" value="9"/>
</dbReference>
<evidence type="ECO:0000313" key="12">
    <source>
        <dbReference type="Proteomes" id="UP001153620"/>
    </source>
</evidence>
<evidence type="ECO:0000256" key="5">
    <source>
        <dbReference type="ARBA" id="ARBA00022833"/>
    </source>
</evidence>
<comment type="subcellular location">
    <subcellularLocation>
        <location evidence="1">Nucleus</location>
    </subcellularLocation>
</comment>
<dbReference type="Proteomes" id="UP001153620">
    <property type="component" value="Chromosome 2"/>
</dbReference>
<name>A0A9N9RPC9_9DIPT</name>
<dbReference type="GO" id="GO:0001228">
    <property type="term" value="F:DNA-binding transcription activator activity, RNA polymerase II-specific"/>
    <property type="evidence" value="ECO:0007669"/>
    <property type="project" value="TreeGrafter"/>
</dbReference>
<feature type="domain" description="C2H2-type" evidence="10">
    <location>
        <begin position="421"/>
        <end position="448"/>
    </location>
</feature>
<dbReference type="GO" id="GO:0000978">
    <property type="term" value="F:RNA polymerase II cis-regulatory region sequence-specific DNA binding"/>
    <property type="evidence" value="ECO:0007669"/>
    <property type="project" value="TreeGrafter"/>
</dbReference>
<accession>A0A9N9RPC9</accession>
<organism evidence="11 12">
    <name type="scientific">Chironomus riparius</name>
    <dbReference type="NCBI Taxonomy" id="315576"/>
    <lineage>
        <taxon>Eukaryota</taxon>
        <taxon>Metazoa</taxon>
        <taxon>Ecdysozoa</taxon>
        <taxon>Arthropoda</taxon>
        <taxon>Hexapoda</taxon>
        <taxon>Insecta</taxon>
        <taxon>Pterygota</taxon>
        <taxon>Neoptera</taxon>
        <taxon>Endopterygota</taxon>
        <taxon>Diptera</taxon>
        <taxon>Nematocera</taxon>
        <taxon>Chironomoidea</taxon>
        <taxon>Chironomidae</taxon>
        <taxon>Chironominae</taxon>
        <taxon>Chironomus</taxon>
    </lineage>
</organism>
<evidence type="ECO:0000256" key="1">
    <source>
        <dbReference type="ARBA" id="ARBA00004123"/>
    </source>
</evidence>
<feature type="coiled-coil region" evidence="8">
    <location>
        <begin position="114"/>
        <end position="141"/>
    </location>
</feature>
<evidence type="ECO:0000256" key="3">
    <source>
        <dbReference type="ARBA" id="ARBA00022737"/>
    </source>
</evidence>
<evidence type="ECO:0000256" key="6">
    <source>
        <dbReference type="ARBA" id="ARBA00023242"/>
    </source>
</evidence>